<organism evidence="1 2">
    <name type="scientific">Candidatus Protochlamydia naegleriophila</name>
    <dbReference type="NCBI Taxonomy" id="389348"/>
    <lineage>
        <taxon>Bacteria</taxon>
        <taxon>Pseudomonadati</taxon>
        <taxon>Chlamydiota</taxon>
        <taxon>Chlamydiia</taxon>
        <taxon>Parachlamydiales</taxon>
        <taxon>Parachlamydiaceae</taxon>
        <taxon>Candidatus Protochlamydia</taxon>
    </lineage>
</organism>
<evidence type="ECO:0000313" key="2">
    <source>
        <dbReference type="Proteomes" id="UP000069902"/>
    </source>
</evidence>
<dbReference type="PANTHER" id="PTHR37909:SF1">
    <property type="entry name" value="S-ADENOSYL-L-METHIONINE-DEPENDENT METHYLTRANSFERASES SUPERFAMILY PROTEIN"/>
    <property type="match status" value="1"/>
</dbReference>
<accession>A0A0U5CRP5</accession>
<dbReference type="PATRIC" id="fig|389348.3.peg.2309"/>
<evidence type="ECO:0008006" key="3">
    <source>
        <dbReference type="Google" id="ProtNLM"/>
    </source>
</evidence>
<dbReference type="EMBL" id="LN879502">
    <property type="protein sequence ID" value="CUI17660.1"/>
    <property type="molecule type" value="Genomic_DNA"/>
</dbReference>
<gene>
    <name evidence="1" type="ORF">PNK_2056</name>
</gene>
<dbReference type="SUPFAM" id="SSF53335">
    <property type="entry name" value="S-adenosyl-L-methionine-dependent methyltransferases"/>
    <property type="match status" value="1"/>
</dbReference>
<dbReference type="KEGG" id="pnl:PNK_2056"/>
<dbReference type="Pfam" id="PF13578">
    <property type="entry name" value="Methyltransf_24"/>
    <property type="match status" value="1"/>
</dbReference>
<dbReference type="AlphaFoldDB" id="A0A0U5CRP5"/>
<reference evidence="2" key="1">
    <citation type="submission" date="2015-09" db="EMBL/GenBank/DDBJ databases">
        <authorList>
            <person name="Bertelli C."/>
        </authorList>
    </citation>
    <scope>NUCLEOTIDE SEQUENCE [LARGE SCALE GENOMIC DNA]</scope>
    <source>
        <strain evidence="2">KNic</strain>
    </source>
</reference>
<dbReference type="InterPro" id="IPR029063">
    <property type="entry name" value="SAM-dependent_MTases_sf"/>
</dbReference>
<dbReference type="STRING" id="389348.PNK_2056"/>
<sequence length="185" mass="21233">MPEPYRSIQTLPFDDHGWFVNEAQLQICLSVKPARTIIEVGSWLGKSTRFIASFIPEDGRVYAIDTWLGSEESVHLNDSRLPHLYQLFLSNVKQAGLTHKIIPIRMESLEAAKGLDVQADLIYLDAAHDTESVYQDILAWYPHLAVEGIFCGDDWDWESVRIGVIKAAGRLQKKVNYYAHFWWLE</sequence>
<protein>
    <recommendedName>
        <fullName evidence="3">Class I SAM-dependent methyltransferase</fullName>
    </recommendedName>
</protein>
<dbReference type="Gene3D" id="3.40.50.150">
    <property type="entry name" value="Vaccinia Virus protein VP39"/>
    <property type="match status" value="1"/>
</dbReference>
<proteinExistence type="predicted"/>
<name>A0A0U5CRP5_9BACT</name>
<dbReference type="Proteomes" id="UP000069902">
    <property type="component" value="Chromosome cPNK"/>
</dbReference>
<dbReference type="PANTHER" id="PTHR37909">
    <property type="entry name" value="S-ADENOSYL-L-METHIONINE-DEPENDENT METHYLTRANSFERASES SUPERFAMILY PROTEIN"/>
    <property type="match status" value="1"/>
</dbReference>
<evidence type="ECO:0000313" key="1">
    <source>
        <dbReference type="EMBL" id="CUI17660.1"/>
    </source>
</evidence>
<dbReference type="InParanoid" id="A0A0U5CRP5"/>
<keyword evidence="2" id="KW-1185">Reference proteome</keyword>